<keyword evidence="4" id="KW-1185">Reference proteome</keyword>
<dbReference type="OrthoDB" id="37537at2759"/>
<dbReference type="AlphaFoldDB" id="A0A166BM59"/>
<dbReference type="PANTHER" id="PTHR43625">
    <property type="entry name" value="AFLATOXIN B1 ALDEHYDE REDUCTASE"/>
    <property type="match status" value="1"/>
</dbReference>
<dbReference type="GO" id="GO:0005737">
    <property type="term" value="C:cytoplasm"/>
    <property type="evidence" value="ECO:0007669"/>
    <property type="project" value="TreeGrafter"/>
</dbReference>
<evidence type="ECO:0000259" key="2">
    <source>
        <dbReference type="Pfam" id="PF00248"/>
    </source>
</evidence>
<protein>
    <recommendedName>
        <fullName evidence="2">NADP-dependent oxidoreductase domain-containing protein</fullName>
    </recommendedName>
</protein>
<sequence length="146" mass="16071">MNKLFKTEAWTTANAKAAETEKVPAEMMIESELPYRSSEAQGYIYSKENFPKILKLSEGLADICNAHSATPGQVSLAWLLAQGDNIIPIPATTKIMLEENIAAADVKLTAQDLQDIRQVAKDVDATDGDRYPPGYVEQLFVETPQL</sequence>
<evidence type="ECO:0000256" key="1">
    <source>
        <dbReference type="ARBA" id="ARBA00023002"/>
    </source>
</evidence>
<evidence type="ECO:0000313" key="4">
    <source>
        <dbReference type="Proteomes" id="UP000076532"/>
    </source>
</evidence>
<name>A0A166BM59_9AGAM</name>
<dbReference type="PANTHER" id="PTHR43625:SF40">
    <property type="entry name" value="ALDO-KETO REDUCTASE YAKC [NADP(+)]"/>
    <property type="match status" value="1"/>
</dbReference>
<reference evidence="3 4" key="1">
    <citation type="journal article" date="2016" name="Mol. Biol. Evol.">
        <title>Comparative Genomics of Early-Diverging Mushroom-Forming Fungi Provides Insights into the Origins of Lignocellulose Decay Capabilities.</title>
        <authorList>
            <person name="Nagy L.G."/>
            <person name="Riley R."/>
            <person name="Tritt A."/>
            <person name="Adam C."/>
            <person name="Daum C."/>
            <person name="Floudas D."/>
            <person name="Sun H."/>
            <person name="Yadav J.S."/>
            <person name="Pangilinan J."/>
            <person name="Larsson K.H."/>
            <person name="Matsuura K."/>
            <person name="Barry K."/>
            <person name="Labutti K."/>
            <person name="Kuo R."/>
            <person name="Ohm R.A."/>
            <person name="Bhattacharya S.S."/>
            <person name="Shirouzu T."/>
            <person name="Yoshinaga Y."/>
            <person name="Martin F.M."/>
            <person name="Grigoriev I.V."/>
            <person name="Hibbett D.S."/>
        </authorList>
    </citation>
    <scope>NUCLEOTIDE SEQUENCE [LARGE SCALE GENOMIC DNA]</scope>
    <source>
        <strain evidence="3 4">CBS 109695</strain>
    </source>
</reference>
<dbReference type="Proteomes" id="UP000076532">
    <property type="component" value="Unassembled WGS sequence"/>
</dbReference>
<proteinExistence type="predicted"/>
<dbReference type="Pfam" id="PF00248">
    <property type="entry name" value="Aldo_ket_red"/>
    <property type="match status" value="1"/>
</dbReference>
<dbReference type="InterPro" id="IPR036812">
    <property type="entry name" value="NAD(P)_OxRdtase_dom_sf"/>
</dbReference>
<dbReference type="GO" id="GO:0016491">
    <property type="term" value="F:oxidoreductase activity"/>
    <property type="evidence" value="ECO:0007669"/>
    <property type="project" value="UniProtKB-KW"/>
</dbReference>
<accession>A0A166BM59</accession>
<evidence type="ECO:0000313" key="3">
    <source>
        <dbReference type="EMBL" id="KZP12786.1"/>
    </source>
</evidence>
<dbReference type="EMBL" id="KV417642">
    <property type="protein sequence ID" value="KZP12786.1"/>
    <property type="molecule type" value="Genomic_DNA"/>
</dbReference>
<organism evidence="3 4">
    <name type="scientific">Athelia psychrophila</name>
    <dbReference type="NCBI Taxonomy" id="1759441"/>
    <lineage>
        <taxon>Eukaryota</taxon>
        <taxon>Fungi</taxon>
        <taxon>Dikarya</taxon>
        <taxon>Basidiomycota</taxon>
        <taxon>Agaricomycotina</taxon>
        <taxon>Agaricomycetes</taxon>
        <taxon>Agaricomycetidae</taxon>
        <taxon>Atheliales</taxon>
        <taxon>Atheliaceae</taxon>
        <taxon>Athelia</taxon>
    </lineage>
</organism>
<dbReference type="Gene3D" id="3.20.20.100">
    <property type="entry name" value="NADP-dependent oxidoreductase domain"/>
    <property type="match status" value="1"/>
</dbReference>
<feature type="domain" description="NADP-dependent oxidoreductase" evidence="2">
    <location>
        <begin position="40"/>
        <end position="120"/>
    </location>
</feature>
<dbReference type="InterPro" id="IPR050791">
    <property type="entry name" value="Aldo-Keto_reductase"/>
</dbReference>
<dbReference type="InterPro" id="IPR023210">
    <property type="entry name" value="NADP_OxRdtase_dom"/>
</dbReference>
<gene>
    <name evidence="3" type="ORF">FIBSPDRAFT_961104</name>
</gene>
<dbReference type="STRING" id="436010.A0A166BM59"/>
<dbReference type="SUPFAM" id="SSF51430">
    <property type="entry name" value="NAD(P)-linked oxidoreductase"/>
    <property type="match status" value="1"/>
</dbReference>
<keyword evidence="1" id="KW-0560">Oxidoreductase</keyword>